<gene>
    <name evidence="1" type="ORF">Z042_16950</name>
</gene>
<dbReference type="Proteomes" id="UP000019030">
    <property type="component" value="Chromosome"/>
</dbReference>
<dbReference type="RefSeq" id="WP_024912066.1">
    <property type="nucleotide sequence ID" value="NZ_CP007044.2"/>
</dbReference>
<dbReference type="eggNOG" id="COG3550">
    <property type="taxonomic scope" value="Bacteria"/>
</dbReference>
<dbReference type="GeneID" id="32579761"/>
<dbReference type="Gene3D" id="1.10.10.10">
    <property type="entry name" value="Winged helix-like DNA-binding domain superfamily/Winged helix DNA-binding domain"/>
    <property type="match status" value="1"/>
</dbReference>
<dbReference type="EMBL" id="CP007044">
    <property type="protein sequence ID" value="AHG22883.1"/>
    <property type="molecule type" value="Genomic_DNA"/>
</dbReference>
<dbReference type="SUPFAM" id="SSF46785">
    <property type="entry name" value="Winged helix' DNA-binding domain"/>
    <property type="match status" value="1"/>
</dbReference>
<proteinExistence type="predicted"/>
<name>W0LGC4_9GAMM</name>
<dbReference type="KEGG" id="sfo:Z042_16950"/>
<accession>W0LGC4</accession>
<reference evidence="1 2" key="1">
    <citation type="submission" date="2014-01" db="EMBL/GenBank/DDBJ databases">
        <title>Isolation of Serratia multitudinisentens RB-25 from Ex-Landfill site.</title>
        <authorList>
            <person name="Robson E.H.J."/>
        </authorList>
    </citation>
    <scope>NUCLEOTIDE SEQUENCE [LARGE SCALE GENOMIC DNA]</scope>
    <source>
        <strain evidence="1 2">RB-25</strain>
    </source>
</reference>
<dbReference type="InterPro" id="IPR036390">
    <property type="entry name" value="WH_DNA-bd_sf"/>
</dbReference>
<sequence length="83" mass="9288">MSTVEHILRHGSATAQELTGALGISQPTLSRRIRDVAENVLVIGKGKATRYAQHPRISEPFRAIAAQMWQQLQTLNERIQRLA</sequence>
<evidence type="ECO:0000313" key="1">
    <source>
        <dbReference type="EMBL" id="AHG22883.1"/>
    </source>
</evidence>
<keyword evidence="2" id="KW-1185">Reference proteome</keyword>
<dbReference type="AlphaFoldDB" id="W0LGC4"/>
<protein>
    <submittedName>
        <fullName evidence="1">Uncharacterized protein</fullName>
    </submittedName>
</protein>
<organism evidence="1 2">
    <name type="scientific">Chania multitudinisentens RB-25</name>
    <dbReference type="NCBI Taxonomy" id="1441930"/>
    <lineage>
        <taxon>Bacteria</taxon>
        <taxon>Pseudomonadati</taxon>
        <taxon>Pseudomonadota</taxon>
        <taxon>Gammaproteobacteria</taxon>
        <taxon>Enterobacterales</taxon>
        <taxon>Yersiniaceae</taxon>
        <taxon>Chania</taxon>
    </lineage>
</organism>
<dbReference type="PATRIC" id="fig|1441930.4.peg.3346"/>
<dbReference type="HOGENOM" id="CLU_2685783_0_0_6"/>
<reference evidence="1 2" key="2">
    <citation type="submission" date="2015-03" db="EMBL/GenBank/DDBJ databases">
        <authorList>
            <person name="Chan K.-G."/>
        </authorList>
    </citation>
    <scope>NUCLEOTIDE SEQUENCE [LARGE SCALE GENOMIC DNA]</scope>
    <source>
        <strain evidence="1 2">RB-25</strain>
    </source>
</reference>
<dbReference type="InterPro" id="IPR036388">
    <property type="entry name" value="WH-like_DNA-bd_sf"/>
</dbReference>
<evidence type="ECO:0000313" key="2">
    <source>
        <dbReference type="Proteomes" id="UP000019030"/>
    </source>
</evidence>